<name>A0A0T7CR62_BORP1</name>
<keyword evidence="2" id="KW-0238">DNA-binding</keyword>
<dbReference type="SUPFAM" id="SSF46785">
    <property type="entry name" value="Winged helix' DNA-binding domain"/>
    <property type="match status" value="1"/>
</dbReference>
<dbReference type="Pfam" id="PF00392">
    <property type="entry name" value="GntR"/>
    <property type="match status" value="1"/>
</dbReference>
<dbReference type="RefSeq" id="WP_010929797.1">
    <property type="nucleotide sequence ID" value="NC_018518.1"/>
</dbReference>
<dbReference type="InterPro" id="IPR011711">
    <property type="entry name" value="GntR_C"/>
</dbReference>
<dbReference type="SMART" id="SM00895">
    <property type="entry name" value="FCD"/>
    <property type="match status" value="1"/>
</dbReference>
<dbReference type="HOGENOM" id="CLU_017584_5_1_4"/>
<dbReference type="InterPro" id="IPR008920">
    <property type="entry name" value="TF_FadR/GntR_C"/>
</dbReference>
<sequence>MEVNRMARMVPPANLRESVIAQLRSQIVSGAAAPGMIYSVPSLANELGISTTPVREALLELSRSGLVEPLRNRGFRVQAITLQDLENHFDVRVMLESGALATLARQGLTDTAPLVALADEVAQAVKDQDVGQYIESDRSFHEALVSRAGNPLLTRMIMHLRADMRLYGINSEEGRVRQRASVEEHYEMIDLAVKQQPDAIVALITRHIESWKPLFAAAL</sequence>
<dbReference type="InterPro" id="IPR000524">
    <property type="entry name" value="Tscrpt_reg_HTH_GntR"/>
</dbReference>
<evidence type="ECO:0000256" key="2">
    <source>
        <dbReference type="ARBA" id="ARBA00023125"/>
    </source>
</evidence>
<keyword evidence="3" id="KW-0804">Transcription</keyword>
<dbReference type="Gene3D" id="1.20.120.530">
    <property type="entry name" value="GntR ligand-binding domain-like"/>
    <property type="match status" value="1"/>
</dbReference>
<dbReference type="Proteomes" id="UP000005250">
    <property type="component" value="Chromosome"/>
</dbReference>
<keyword evidence="6" id="KW-1185">Reference proteome</keyword>
<organism evidence="5 6">
    <name type="scientific">Bordetella pertussis (strain ATCC 9797 / DSM 5571 / CCUG 30873 / LMG 14455 / NCTC 10739 / 18323)</name>
    <dbReference type="NCBI Taxonomy" id="568706"/>
    <lineage>
        <taxon>Bacteria</taxon>
        <taxon>Pseudomonadati</taxon>
        <taxon>Pseudomonadota</taxon>
        <taxon>Betaproteobacteria</taxon>
        <taxon>Burkholderiales</taxon>
        <taxon>Alcaligenaceae</taxon>
        <taxon>Bordetella</taxon>
    </lineage>
</organism>
<dbReference type="eggNOG" id="COG1802">
    <property type="taxonomic scope" value="Bacteria"/>
</dbReference>
<evidence type="ECO:0000256" key="1">
    <source>
        <dbReference type="ARBA" id="ARBA00023015"/>
    </source>
</evidence>
<evidence type="ECO:0000313" key="6">
    <source>
        <dbReference type="Proteomes" id="UP000005250"/>
    </source>
</evidence>
<dbReference type="PROSITE" id="PS50949">
    <property type="entry name" value="HTH_GNTR"/>
    <property type="match status" value="1"/>
</dbReference>
<accession>A0A0T7CR62</accession>
<evidence type="ECO:0000313" key="5">
    <source>
        <dbReference type="EMBL" id="CCJ64868.1"/>
    </source>
</evidence>
<dbReference type="Gene3D" id="1.10.10.10">
    <property type="entry name" value="Winged helix-like DNA-binding domain superfamily/Winged helix DNA-binding domain"/>
    <property type="match status" value="1"/>
</dbReference>
<protein>
    <submittedName>
        <fullName evidence="5">GntR-family transcriptional regulator</fullName>
    </submittedName>
</protein>
<dbReference type="CDD" id="cd07377">
    <property type="entry name" value="WHTH_GntR"/>
    <property type="match status" value="1"/>
</dbReference>
<evidence type="ECO:0000256" key="3">
    <source>
        <dbReference type="ARBA" id="ARBA00023163"/>
    </source>
</evidence>
<feature type="domain" description="HTH gntR-type" evidence="4">
    <location>
        <begin position="13"/>
        <end position="80"/>
    </location>
</feature>
<evidence type="ECO:0000259" key="4">
    <source>
        <dbReference type="PROSITE" id="PS50949"/>
    </source>
</evidence>
<reference evidence="5 6" key="1">
    <citation type="journal article" date="2012" name="BMC Genomics">
        <title>Comparative genomics of the classical Bordetella subspecies: the evolution and exchange of virulence-associated diversity amongst closely related pathogens.</title>
        <authorList>
            <person name="Park J."/>
            <person name="Zhang Y."/>
            <person name="Buboltz A.M."/>
            <person name="Zhang X."/>
            <person name="Schuster S.C."/>
            <person name="Ahuja U."/>
            <person name="Liu M."/>
            <person name="Miller J.F."/>
            <person name="Sebaihia M."/>
            <person name="Bentley S.D."/>
            <person name="Parkhill J."/>
            <person name="Harvill E.T."/>
        </authorList>
    </citation>
    <scope>NUCLEOTIDE SEQUENCE [LARGE SCALE GENOMIC DNA]</scope>
    <source>
        <strain evidence="6">ATCC 9797 / DSM 5571 / CCUG 30873 / LMG 14455 / NCTC 10739 / 18323</strain>
    </source>
</reference>
<dbReference type="InterPro" id="IPR036390">
    <property type="entry name" value="WH_DNA-bd_sf"/>
</dbReference>
<dbReference type="SMART" id="SM00345">
    <property type="entry name" value="HTH_GNTR"/>
    <property type="match status" value="1"/>
</dbReference>
<dbReference type="KEGG" id="bper:BN118_3443"/>
<gene>
    <name evidence="5" type="ordered locus">BN118_3443</name>
</gene>
<dbReference type="GeneID" id="69600391"/>
<dbReference type="InterPro" id="IPR036388">
    <property type="entry name" value="WH-like_DNA-bd_sf"/>
</dbReference>
<keyword evidence="1" id="KW-0805">Transcription regulation</keyword>
<dbReference type="AlphaFoldDB" id="A0A0T7CR62"/>
<dbReference type="GO" id="GO:0003677">
    <property type="term" value="F:DNA binding"/>
    <property type="evidence" value="ECO:0007669"/>
    <property type="project" value="UniProtKB-KW"/>
</dbReference>
<dbReference type="GO" id="GO:0003700">
    <property type="term" value="F:DNA-binding transcription factor activity"/>
    <property type="evidence" value="ECO:0007669"/>
    <property type="project" value="InterPro"/>
</dbReference>
<dbReference type="EMBL" id="HE965805">
    <property type="protein sequence ID" value="CCJ64868.1"/>
    <property type="molecule type" value="Genomic_DNA"/>
</dbReference>
<dbReference type="PANTHER" id="PTHR43537">
    <property type="entry name" value="TRANSCRIPTIONAL REGULATOR, GNTR FAMILY"/>
    <property type="match status" value="1"/>
</dbReference>
<dbReference type="PANTHER" id="PTHR43537:SF45">
    <property type="entry name" value="GNTR FAMILY REGULATORY PROTEIN"/>
    <property type="match status" value="1"/>
</dbReference>
<dbReference type="SUPFAM" id="SSF48008">
    <property type="entry name" value="GntR ligand-binding domain-like"/>
    <property type="match status" value="1"/>
</dbReference>
<dbReference type="Pfam" id="PF07729">
    <property type="entry name" value="FCD"/>
    <property type="match status" value="1"/>
</dbReference>
<proteinExistence type="predicted"/>